<dbReference type="InterPro" id="IPR036397">
    <property type="entry name" value="RNaseH_sf"/>
</dbReference>
<dbReference type="SUPFAM" id="SSF53098">
    <property type="entry name" value="Ribonuclease H-like"/>
    <property type="match status" value="1"/>
</dbReference>
<reference evidence="2 3" key="1">
    <citation type="submission" date="2020-04" db="EMBL/GenBank/DDBJ databases">
        <title>Perkinsus chesapeaki whole genome sequence.</title>
        <authorList>
            <person name="Bogema D.R."/>
        </authorList>
    </citation>
    <scope>NUCLEOTIDE SEQUENCE [LARGE SCALE GENOMIC DNA]</scope>
    <source>
        <strain evidence="2">ATCC PRA-425</strain>
    </source>
</reference>
<proteinExistence type="predicted"/>
<dbReference type="Proteomes" id="UP000591131">
    <property type="component" value="Unassembled WGS sequence"/>
</dbReference>
<evidence type="ECO:0000313" key="2">
    <source>
        <dbReference type="EMBL" id="KAF4647867.1"/>
    </source>
</evidence>
<feature type="non-terminal residue" evidence="2">
    <location>
        <position position="1"/>
    </location>
</feature>
<protein>
    <recommendedName>
        <fullName evidence="1">Integrase catalytic domain-containing protein</fullName>
    </recommendedName>
</protein>
<accession>A0A7J6KLD0</accession>
<dbReference type="InterPro" id="IPR001584">
    <property type="entry name" value="Integrase_cat-core"/>
</dbReference>
<dbReference type="Gene3D" id="3.30.420.10">
    <property type="entry name" value="Ribonuclease H-like superfamily/Ribonuclease H"/>
    <property type="match status" value="1"/>
</dbReference>
<comment type="caution">
    <text evidence="2">The sequence shown here is derived from an EMBL/GenBank/DDBJ whole genome shotgun (WGS) entry which is preliminary data.</text>
</comment>
<name>A0A7J6KLD0_PERCH</name>
<evidence type="ECO:0000259" key="1">
    <source>
        <dbReference type="PROSITE" id="PS50994"/>
    </source>
</evidence>
<dbReference type="PANTHER" id="PTHR37984:SF5">
    <property type="entry name" value="PROTEIN NYNRIN-LIKE"/>
    <property type="match status" value="1"/>
</dbReference>
<dbReference type="GO" id="GO:0003676">
    <property type="term" value="F:nucleic acid binding"/>
    <property type="evidence" value="ECO:0007669"/>
    <property type="project" value="InterPro"/>
</dbReference>
<evidence type="ECO:0000313" key="3">
    <source>
        <dbReference type="Proteomes" id="UP000591131"/>
    </source>
</evidence>
<dbReference type="EMBL" id="JAAPAO010002322">
    <property type="protein sequence ID" value="KAF4647867.1"/>
    <property type="molecule type" value="Genomic_DNA"/>
</dbReference>
<dbReference type="OrthoDB" id="416394at2759"/>
<gene>
    <name evidence="2" type="ORF">FOL47_004048</name>
</gene>
<feature type="domain" description="Integrase catalytic" evidence="1">
    <location>
        <begin position="10"/>
        <end position="181"/>
    </location>
</feature>
<dbReference type="GO" id="GO:0015074">
    <property type="term" value="P:DNA integration"/>
    <property type="evidence" value="ECO:0007669"/>
    <property type="project" value="InterPro"/>
</dbReference>
<feature type="non-terminal residue" evidence="2">
    <location>
        <position position="289"/>
    </location>
</feature>
<keyword evidence="3" id="KW-1185">Reference proteome</keyword>
<dbReference type="InterPro" id="IPR012337">
    <property type="entry name" value="RNaseH-like_sf"/>
</dbReference>
<dbReference type="AlphaFoldDB" id="A0A7J6KLD0"/>
<dbReference type="PROSITE" id="PS50994">
    <property type="entry name" value="INTEGRASE"/>
    <property type="match status" value="1"/>
</dbReference>
<organism evidence="2 3">
    <name type="scientific">Perkinsus chesapeaki</name>
    <name type="common">Clam parasite</name>
    <name type="synonym">Perkinsus andrewsi</name>
    <dbReference type="NCBI Taxonomy" id="330153"/>
    <lineage>
        <taxon>Eukaryota</taxon>
        <taxon>Sar</taxon>
        <taxon>Alveolata</taxon>
        <taxon>Perkinsozoa</taxon>
        <taxon>Perkinsea</taxon>
        <taxon>Perkinsida</taxon>
        <taxon>Perkinsidae</taxon>
        <taxon>Perkinsus</taxon>
    </lineage>
</organism>
<sequence>FSAGRRGNISPIGPPLRNSARSMKILDCCFLDVVGPLPISTNFSHPFKYIISCMDCCSGYCWFWPTPDISSRTISGILETRLVDQVGVPRVFVVDNARYFSGVFFKGWVASIGATLRFIPVASPHRNALLERQHSGLKKSLKALCAKNPETWPSYVTKAQRRVNTRTTYGYSPQELFYGFDSMTPFNRRFEDVNDSIDEDSVRSEARRRVRERQKMIDSTLNMMEKLRADAISRVDPATYSRQVSRRRTFNVGDSVMKWVRNADPMTPSWKGPLQVQQALGDSTYILSD</sequence>
<dbReference type="InterPro" id="IPR050951">
    <property type="entry name" value="Retrovirus_Pol_polyprotein"/>
</dbReference>
<dbReference type="PANTHER" id="PTHR37984">
    <property type="entry name" value="PROTEIN CBG26694"/>
    <property type="match status" value="1"/>
</dbReference>